<accession>A0ABY5P512</accession>
<evidence type="ECO:0000259" key="1">
    <source>
        <dbReference type="Pfam" id="PF01408"/>
    </source>
</evidence>
<name>A0ABY5P512_9LACT</name>
<dbReference type="InterPro" id="IPR000683">
    <property type="entry name" value="Gfo/Idh/MocA-like_OxRdtase_N"/>
</dbReference>
<dbReference type="PANTHER" id="PTHR43054">
    <property type="match status" value="1"/>
</dbReference>
<evidence type="ECO:0000259" key="2">
    <source>
        <dbReference type="Pfam" id="PF22725"/>
    </source>
</evidence>
<dbReference type="SUPFAM" id="SSF51735">
    <property type="entry name" value="NAD(P)-binding Rossmann-fold domains"/>
    <property type="match status" value="1"/>
</dbReference>
<dbReference type="RefSeq" id="WP_313793336.1">
    <property type="nucleotide sequence ID" value="NZ_CP102453.1"/>
</dbReference>
<evidence type="ECO:0000313" key="4">
    <source>
        <dbReference type="Proteomes" id="UP001315967"/>
    </source>
</evidence>
<evidence type="ECO:0000313" key="3">
    <source>
        <dbReference type="EMBL" id="UUX33833.1"/>
    </source>
</evidence>
<dbReference type="Proteomes" id="UP001315967">
    <property type="component" value="Chromosome"/>
</dbReference>
<sequence length="337" mass="38081">MINVGTIGTSSITEQFIKALILTRKYHLKGVYSRKNATAKDIATIYKADYYTSTLNHLLFDPDIDVIYIASPNSLHAEQAIKAIRAGKHVIVEKPAFCNVTEWHEVFDEASKNNVLVFEAALHYHNRNYRRLSQLVNNLKQGHSLPFVGANFNLGQYSSRYEEYNAAMNAKEEGPNIFNPAFSGGTLMDLGVYPIYVAVDLFGMPDTLSYHTVKGENGIDLFGNIILKYKSSQINIFISKAVHSALSSEIYFDDETIVIENISKISSVKLINKGGQVANVINYKPENVMYDELIAFSEVILDKDNIHQKVRYENWKQLSLQVATVMQYLRKSADLDF</sequence>
<gene>
    <name evidence="3" type="ORF">NRE15_13245</name>
</gene>
<proteinExistence type="predicted"/>
<dbReference type="Pfam" id="PF01408">
    <property type="entry name" value="GFO_IDH_MocA"/>
    <property type="match status" value="1"/>
</dbReference>
<dbReference type="SUPFAM" id="SSF55347">
    <property type="entry name" value="Glyceraldehyde-3-phosphate dehydrogenase-like, C-terminal domain"/>
    <property type="match status" value="1"/>
</dbReference>
<dbReference type="Gene3D" id="3.30.360.10">
    <property type="entry name" value="Dihydrodipicolinate Reductase, domain 2"/>
    <property type="match status" value="1"/>
</dbReference>
<organism evidence="3 4">
    <name type="scientific">Fundicoccus culcitae</name>
    <dbReference type="NCBI Taxonomy" id="2969821"/>
    <lineage>
        <taxon>Bacteria</taxon>
        <taxon>Bacillati</taxon>
        <taxon>Bacillota</taxon>
        <taxon>Bacilli</taxon>
        <taxon>Lactobacillales</taxon>
        <taxon>Aerococcaceae</taxon>
        <taxon>Fundicoccus</taxon>
    </lineage>
</organism>
<reference evidence="3 4" key="1">
    <citation type="submission" date="2022-08" db="EMBL/GenBank/DDBJ databases">
        <title>Aerococcaceae sp. nov isolated from spoiled eye mask.</title>
        <authorList>
            <person name="Zhou G."/>
            <person name="Xie X.-B."/>
            <person name="Shi Q.-S."/>
            <person name="Wang Y.-S."/>
            <person name="Wen X."/>
            <person name="Peng H."/>
            <person name="Yang X.-J."/>
            <person name="Tao H.-B."/>
            <person name="Huang X.-M."/>
        </authorList>
    </citation>
    <scope>NUCLEOTIDE SEQUENCE [LARGE SCALE GENOMIC DNA]</scope>
    <source>
        <strain evidence="4">DM20194951</strain>
    </source>
</reference>
<dbReference type="PANTHER" id="PTHR43054:SF1">
    <property type="entry name" value="SCYLLO-INOSITOL 2-DEHYDROGENASE (NADP(+)) IOLU"/>
    <property type="match status" value="1"/>
</dbReference>
<dbReference type="InterPro" id="IPR055170">
    <property type="entry name" value="GFO_IDH_MocA-like_dom"/>
</dbReference>
<keyword evidence="4" id="KW-1185">Reference proteome</keyword>
<feature type="domain" description="GFO/IDH/MocA-like oxidoreductase" evidence="2">
    <location>
        <begin position="164"/>
        <end position="256"/>
    </location>
</feature>
<feature type="domain" description="Gfo/Idh/MocA-like oxidoreductase N-terminal" evidence="1">
    <location>
        <begin position="2"/>
        <end position="118"/>
    </location>
</feature>
<dbReference type="Pfam" id="PF22725">
    <property type="entry name" value="GFO_IDH_MocA_C3"/>
    <property type="match status" value="1"/>
</dbReference>
<dbReference type="InterPro" id="IPR036291">
    <property type="entry name" value="NAD(P)-bd_dom_sf"/>
</dbReference>
<protein>
    <submittedName>
        <fullName evidence="3">Gfo/Idh/MocA family oxidoreductase</fullName>
    </submittedName>
</protein>
<dbReference type="EMBL" id="CP102453">
    <property type="protein sequence ID" value="UUX33833.1"/>
    <property type="molecule type" value="Genomic_DNA"/>
</dbReference>
<dbReference type="Gene3D" id="3.40.50.720">
    <property type="entry name" value="NAD(P)-binding Rossmann-like Domain"/>
    <property type="match status" value="1"/>
</dbReference>